<evidence type="ECO:0008006" key="5">
    <source>
        <dbReference type="Google" id="ProtNLM"/>
    </source>
</evidence>
<evidence type="ECO:0000256" key="2">
    <source>
        <dbReference type="SAM" id="Phobius"/>
    </source>
</evidence>
<dbReference type="AlphaFoldDB" id="A0A6J8DE48"/>
<dbReference type="Proteomes" id="UP000507470">
    <property type="component" value="Unassembled WGS sequence"/>
</dbReference>
<keyword evidence="4" id="KW-1185">Reference proteome</keyword>
<gene>
    <name evidence="3" type="ORF">MCOR_39338</name>
</gene>
<dbReference type="InterPro" id="IPR036179">
    <property type="entry name" value="Ig-like_dom_sf"/>
</dbReference>
<protein>
    <recommendedName>
        <fullName evidence="5">Ig-like domain-containing protein</fullName>
    </recommendedName>
</protein>
<feature type="region of interest" description="Disordered" evidence="1">
    <location>
        <begin position="564"/>
        <end position="587"/>
    </location>
</feature>
<sequence>MIPDDKNSNATVVHTYTNSLQSENTRTDREMSCERKQNKLDIGLESDDFKWKDDVEISGNAGSDFVSSIDEDSSNEVLNIIEDSQSKEYYEINGQENNFDSDFLTFYEETDNDVLNTSKGHNGNSDVYEMVNGSDSDEYFLCPSDCGKNLMKMFGYGNTHDSRGRPDGCEEKQRKSRGVIHEDIGASDINVGKADCLYETWLKRDYFYETQDTAVGFEIKTINENRFDGNSNREDPDGCEEDTRTAIIHDKKQDCSIFWEMQMISRKSFDMQLFLWKTDTITLVWIIVKMGIVVTATIVSIVKLGIVVTATIVSIVKLEMVEMNLVNEVDTCTNASQQGQFLFVSDIENPKEDHRHIKVNNAIHSKENEDYIEYKKEDDGMQEIEQGFVIIDIDDKEEVVEVQKEKDDIENKHISDNSQQNEDGINSRKSVVGGQWIDGNTNGKRVTGKMQRKVGDMVGAKVWLENSLKENEIVGEKAVGDILEKEDDFNDEKAVVDIRGKSIELVCQRVFEILGKADDFNGEREAAKVKEEYIKNDGENTEEEDELEAKTHLNKIQVFKIQGKRESVEKDEETAGKNQRHNNDFDGENLGIEIAEKNYDTNCKKAVGEILETGDDVDGEKAACCNSEINEKCGDVGGSNEIKEMQAEEKKEVIIPRGQKENIDEKKAFGGKTEGIDRTKAVNEMGVEDNLKDTKVFDEQDDKEDNGSSTNAVGEIQEATSNSINAIVEVKAIRDSLDHTKATVIEKFKKDMPSTDKNIKIPYLISICPNGNNFHQVERSRPKTMHTTRDWNHFEKVIILLVICGIPLAGGASNELSTKVTWSLQTNPAVFGSNATLCCIIQSPDTNHMAWVRDPHAMIVATGNNPSNPMKYSASVEPRGNITYYRLIIINIDMTDVNVKYKCESGFDLFEKKLEMREESFVMKPSSKQTVINITRENGMITVSIRILNLYPRPQCFVSSKKEKIKGNVSLEENSELYNVQMTFGISEDMCENNISVYCELGKETVPIDLPTSNNSWTQRCIKDRQGDDSVLIVTVIISITLVFIVILVGLLLKKYFARNSSHAFKPVLKSEQPVFVHV</sequence>
<keyword evidence="2" id="KW-1133">Transmembrane helix</keyword>
<reference evidence="3 4" key="1">
    <citation type="submission" date="2020-06" db="EMBL/GenBank/DDBJ databases">
        <authorList>
            <person name="Li R."/>
            <person name="Bekaert M."/>
        </authorList>
    </citation>
    <scope>NUCLEOTIDE SEQUENCE [LARGE SCALE GENOMIC DNA]</scope>
    <source>
        <strain evidence="4">wild</strain>
    </source>
</reference>
<evidence type="ECO:0000313" key="4">
    <source>
        <dbReference type="Proteomes" id="UP000507470"/>
    </source>
</evidence>
<keyword evidence="2" id="KW-0812">Transmembrane</keyword>
<feature type="compositionally biased region" description="Polar residues" evidence="1">
    <location>
        <begin position="707"/>
        <end position="717"/>
    </location>
</feature>
<accession>A0A6J8DE48</accession>
<proteinExistence type="predicted"/>
<feature type="transmembrane region" description="Helical" evidence="2">
    <location>
        <begin position="1031"/>
        <end position="1053"/>
    </location>
</feature>
<dbReference type="OrthoDB" id="6176048at2759"/>
<keyword evidence="2" id="KW-0472">Membrane</keyword>
<organism evidence="3 4">
    <name type="scientific">Mytilus coruscus</name>
    <name type="common">Sea mussel</name>
    <dbReference type="NCBI Taxonomy" id="42192"/>
    <lineage>
        <taxon>Eukaryota</taxon>
        <taxon>Metazoa</taxon>
        <taxon>Spiralia</taxon>
        <taxon>Lophotrochozoa</taxon>
        <taxon>Mollusca</taxon>
        <taxon>Bivalvia</taxon>
        <taxon>Autobranchia</taxon>
        <taxon>Pteriomorphia</taxon>
        <taxon>Mytilida</taxon>
        <taxon>Mytiloidea</taxon>
        <taxon>Mytilidae</taxon>
        <taxon>Mytilinae</taxon>
        <taxon>Mytilus</taxon>
    </lineage>
</organism>
<evidence type="ECO:0000256" key="1">
    <source>
        <dbReference type="SAM" id="MobiDB-lite"/>
    </source>
</evidence>
<evidence type="ECO:0000313" key="3">
    <source>
        <dbReference type="EMBL" id="CAC5405672.1"/>
    </source>
</evidence>
<name>A0A6J8DE48_MYTCO</name>
<dbReference type="EMBL" id="CACVKT020007119">
    <property type="protein sequence ID" value="CAC5405672.1"/>
    <property type="molecule type" value="Genomic_DNA"/>
</dbReference>
<dbReference type="SUPFAM" id="SSF48726">
    <property type="entry name" value="Immunoglobulin"/>
    <property type="match status" value="1"/>
</dbReference>
<feature type="region of interest" description="Disordered" evidence="1">
    <location>
        <begin position="697"/>
        <end position="717"/>
    </location>
</feature>